<name>A0A0Q9YV50_9GAMM</name>
<dbReference type="PANTHER" id="PTHR24180:SF45">
    <property type="entry name" value="POLY [ADP-RIBOSE] POLYMERASE TANKYRASE"/>
    <property type="match status" value="1"/>
</dbReference>
<reference evidence="6" key="2">
    <citation type="journal article" date="2016" name="Genome Announc.">
        <title>Draft Genome Sequences of Two Novel Amoeba-Resistant Intranuclear Bacteria, 'Candidatus Berkiella cookevillensis' and 'Candidatus Berkiella aquae'.</title>
        <authorList>
            <person name="Mehari Y.T."/>
            <person name="Arivett B.A."/>
            <person name="Farone A.L."/>
            <person name="Gunderson J.H."/>
            <person name="Farone M.B."/>
        </authorList>
    </citation>
    <scope>NUCLEOTIDE SEQUENCE</scope>
    <source>
        <strain evidence="6">HT99</strain>
    </source>
</reference>
<dbReference type="AlphaFoldDB" id="A0A0Q9YV50"/>
<feature type="repeat" description="ANK" evidence="3">
    <location>
        <begin position="149"/>
        <end position="185"/>
    </location>
</feature>
<evidence type="ECO:0000256" key="1">
    <source>
        <dbReference type="ARBA" id="ARBA00022737"/>
    </source>
</evidence>
<keyword evidence="2 3" id="KW-0040">ANK repeat</keyword>
<evidence type="ECO:0000313" key="6">
    <source>
        <dbReference type="EMBL" id="MCS5710664.1"/>
    </source>
</evidence>
<dbReference type="PROSITE" id="PS50088">
    <property type="entry name" value="ANK_REPEAT"/>
    <property type="match status" value="1"/>
</dbReference>
<evidence type="ECO:0000256" key="3">
    <source>
        <dbReference type="PROSITE-ProRule" id="PRU00023"/>
    </source>
</evidence>
<keyword evidence="4" id="KW-0812">Transmembrane</keyword>
<organism evidence="5">
    <name type="scientific">Candidatus Berkiella aquae</name>
    <dbReference type="NCBI Taxonomy" id="295108"/>
    <lineage>
        <taxon>Bacteria</taxon>
        <taxon>Pseudomonadati</taxon>
        <taxon>Pseudomonadota</taxon>
        <taxon>Gammaproteobacteria</taxon>
        <taxon>Candidatus Berkiellales</taxon>
        <taxon>Candidatus Berkiellaceae</taxon>
        <taxon>Candidatus Berkiella</taxon>
    </lineage>
</organism>
<proteinExistence type="predicted"/>
<dbReference type="RefSeq" id="WP_075066852.1">
    <property type="nucleotide sequence ID" value="NZ_LKAJ02000001.1"/>
</dbReference>
<dbReference type="SMART" id="SM00248">
    <property type="entry name" value="ANK"/>
    <property type="match status" value="4"/>
</dbReference>
<dbReference type="InterPro" id="IPR051637">
    <property type="entry name" value="Ank_repeat_dom-contain_49"/>
</dbReference>
<dbReference type="SUPFAM" id="SSF48403">
    <property type="entry name" value="Ankyrin repeat"/>
    <property type="match status" value="1"/>
</dbReference>
<sequence>MRKKEKVYAAVENNSLTELKGLLSNDHTTYYDVQKGNLLLVAVKAGHADIVEYLVKREEEIYYRSKNHTALRAYESLKPSSIEELINITELKENCYQKLYSNIHLHRWDKIEEVKQSPLIEAIKRQNLPVIKAIVQSSLFFEASFKDTKGNTPLHYVGKIKDASKRKEIAVLLIKKGMDITLRNDKDELPCHYEEFEETQNNIKRGISIPSLNRLFFRNNIHSFVVASIAVVALLLMHASFPIASIFGIIGAIGYHIANVSHQISVDRYKLAQQNQLASEVFYQLDKKSDKEITQYLQNKNMSLTEIQSCLRGRVTRKIVTDNHLELAGYLYQNNFDLIFALAVIFVNPTMMQHFANKGAALENNPYLTPEGKQESVLKAIDILEKRYKKTGYIINKRDNMKQKFDEMRKVIELKGKRASSVTLAFNMQKRNINKSTPIAKTRIRVEKTQRARR</sequence>
<evidence type="ECO:0000313" key="5">
    <source>
        <dbReference type="EMBL" id="KRG20750.1"/>
    </source>
</evidence>
<keyword evidence="4" id="KW-0472">Membrane</keyword>
<dbReference type="Proteomes" id="UP000051497">
    <property type="component" value="Unassembled WGS sequence"/>
</dbReference>
<evidence type="ECO:0000256" key="2">
    <source>
        <dbReference type="ARBA" id="ARBA00023043"/>
    </source>
</evidence>
<dbReference type="Gene3D" id="1.25.40.20">
    <property type="entry name" value="Ankyrin repeat-containing domain"/>
    <property type="match status" value="1"/>
</dbReference>
<keyword evidence="4" id="KW-1133">Transmembrane helix</keyword>
<dbReference type="OrthoDB" id="5648496at2"/>
<gene>
    <name evidence="6" type="ORF">HT99x_004420</name>
    <name evidence="5" type="ORF">HT99x_02239</name>
</gene>
<dbReference type="PANTHER" id="PTHR24180">
    <property type="entry name" value="CYCLIN-DEPENDENT KINASE INHIBITOR 2C-RELATED"/>
    <property type="match status" value="1"/>
</dbReference>
<keyword evidence="7" id="KW-1185">Reference proteome</keyword>
<accession>A0A0Q9YV50</accession>
<evidence type="ECO:0000313" key="7">
    <source>
        <dbReference type="Proteomes" id="UP000051497"/>
    </source>
</evidence>
<keyword evidence="1" id="KW-0677">Repeat</keyword>
<dbReference type="STRING" id="295108.HT99x_02239"/>
<protein>
    <submittedName>
        <fullName evidence="5">Ankyrin repeats (3 copies)</fullName>
    </submittedName>
</protein>
<dbReference type="EMBL" id="LKAJ02000001">
    <property type="protein sequence ID" value="MCS5710664.1"/>
    <property type="molecule type" value="Genomic_DNA"/>
</dbReference>
<evidence type="ECO:0000256" key="4">
    <source>
        <dbReference type="SAM" id="Phobius"/>
    </source>
</evidence>
<dbReference type="InterPro" id="IPR036770">
    <property type="entry name" value="Ankyrin_rpt-contain_sf"/>
</dbReference>
<dbReference type="InterPro" id="IPR002110">
    <property type="entry name" value="Ankyrin_rpt"/>
</dbReference>
<dbReference type="EMBL" id="LKAJ01000009">
    <property type="protein sequence ID" value="KRG20750.1"/>
    <property type="molecule type" value="Genomic_DNA"/>
</dbReference>
<comment type="caution">
    <text evidence="5">The sequence shown here is derived from an EMBL/GenBank/DDBJ whole genome shotgun (WGS) entry which is preliminary data.</text>
</comment>
<reference evidence="5" key="1">
    <citation type="submission" date="2015-09" db="EMBL/GenBank/DDBJ databases">
        <title>Draft Genome Sequences of Two Novel Amoeba-resistant Intranuclear Bacteria, Candidatus Berkiella cookevillensis and Candidatus Berkiella aquae.</title>
        <authorList>
            <person name="Mehari Y.T."/>
            <person name="Arivett B.A."/>
            <person name="Farone A.L."/>
            <person name="Gunderson J.H."/>
            <person name="Farone M.B."/>
        </authorList>
    </citation>
    <scope>NUCLEOTIDE SEQUENCE [LARGE SCALE GENOMIC DNA]</scope>
    <source>
        <strain evidence="5">HT99</strain>
    </source>
</reference>
<feature type="transmembrane region" description="Helical" evidence="4">
    <location>
        <begin position="224"/>
        <end position="257"/>
    </location>
</feature>
<reference evidence="6" key="3">
    <citation type="submission" date="2021-06" db="EMBL/GenBank/DDBJ databases">
        <title>Genomic Description and Analysis of Intracellular Bacteria, Candidatus Berkiella cookevillensis and Candidatus Berkiella aquae.</title>
        <authorList>
            <person name="Kidane D.T."/>
            <person name="Mehari Y.T."/>
            <person name="Rice F.C."/>
            <person name="Arivett B.A."/>
            <person name="Farone A.L."/>
            <person name="Berk S.G."/>
            <person name="Farone M.B."/>
        </authorList>
    </citation>
    <scope>NUCLEOTIDE SEQUENCE</scope>
    <source>
        <strain evidence="6">HT99</strain>
    </source>
</reference>